<protein>
    <submittedName>
        <fullName evidence="2">Uncharacterized protein</fullName>
    </submittedName>
</protein>
<sequence length="78" mass="8932">MAGAVPERRTAQDRDDELSLWQKITGIGRLSVRWLAITATIAGLASYVTISLAWDWIDRYRRRREEGEVISLLMASRL</sequence>
<reference evidence="2 3" key="1">
    <citation type="submission" date="2020-10" db="EMBL/GenBank/DDBJ databases">
        <title>Connecting structure to function with the recovery of over 1000 high-quality activated sludge metagenome-assembled genomes encoding full-length rRNA genes using long-read sequencing.</title>
        <authorList>
            <person name="Singleton C.M."/>
            <person name="Petriglieri F."/>
            <person name="Kristensen J.M."/>
            <person name="Kirkegaard R.H."/>
            <person name="Michaelsen T.Y."/>
            <person name="Andersen M.H."/>
            <person name="Karst S.M."/>
            <person name="Dueholm M.S."/>
            <person name="Nielsen P.H."/>
            <person name="Albertsen M."/>
        </authorList>
    </citation>
    <scope>NUCLEOTIDE SEQUENCE [LARGE SCALE GENOMIC DNA]</scope>
    <source>
        <strain evidence="2">EsbW_18-Q3-R4-48_BATAC.285</strain>
    </source>
</reference>
<evidence type="ECO:0000313" key="2">
    <source>
        <dbReference type="EMBL" id="MBK7675996.1"/>
    </source>
</evidence>
<keyword evidence="1" id="KW-1133">Transmembrane helix</keyword>
<dbReference type="EMBL" id="JADJMH010000015">
    <property type="protein sequence ID" value="MBK7675996.1"/>
    <property type="molecule type" value="Genomic_DNA"/>
</dbReference>
<dbReference type="Proteomes" id="UP000697998">
    <property type="component" value="Unassembled WGS sequence"/>
</dbReference>
<keyword evidence="1" id="KW-0472">Membrane</keyword>
<comment type="caution">
    <text evidence="2">The sequence shown here is derived from an EMBL/GenBank/DDBJ whole genome shotgun (WGS) entry which is preliminary data.</text>
</comment>
<accession>A0A935UGE9</accession>
<evidence type="ECO:0000256" key="1">
    <source>
        <dbReference type="SAM" id="Phobius"/>
    </source>
</evidence>
<gene>
    <name evidence="2" type="ORF">IPJ27_15285</name>
</gene>
<name>A0A935UGE9_9PROT</name>
<feature type="transmembrane region" description="Helical" evidence="1">
    <location>
        <begin position="34"/>
        <end position="54"/>
    </location>
</feature>
<keyword evidence="1" id="KW-0812">Transmembrane</keyword>
<organism evidence="2 3">
    <name type="scientific">Candidatus Accumulibacter proximus</name>
    <dbReference type="NCBI Taxonomy" id="2954385"/>
    <lineage>
        <taxon>Bacteria</taxon>
        <taxon>Pseudomonadati</taxon>
        <taxon>Pseudomonadota</taxon>
        <taxon>Betaproteobacteria</taxon>
        <taxon>Candidatus Accumulibacter</taxon>
    </lineage>
</organism>
<evidence type="ECO:0000313" key="3">
    <source>
        <dbReference type="Proteomes" id="UP000697998"/>
    </source>
</evidence>
<proteinExistence type="predicted"/>
<dbReference type="AlphaFoldDB" id="A0A935UGE9"/>